<feature type="transmembrane region" description="Helical" evidence="8">
    <location>
        <begin position="125"/>
        <end position="147"/>
    </location>
</feature>
<evidence type="ECO:0000259" key="9">
    <source>
        <dbReference type="PROSITE" id="PS50928"/>
    </source>
</evidence>
<dbReference type="AlphaFoldDB" id="A0A6F9E2L2"/>
<evidence type="ECO:0000256" key="1">
    <source>
        <dbReference type="ARBA" id="ARBA00004429"/>
    </source>
</evidence>
<evidence type="ECO:0000256" key="6">
    <source>
        <dbReference type="ARBA" id="ARBA00022989"/>
    </source>
</evidence>
<dbReference type="EMBL" id="LR792683">
    <property type="protein sequence ID" value="CAB3391630.1"/>
    <property type="molecule type" value="Genomic_DNA"/>
</dbReference>
<evidence type="ECO:0000256" key="3">
    <source>
        <dbReference type="ARBA" id="ARBA00022475"/>
    </source>
</evidence>
<keyword evidence="7 8" id="KW-0472">Membrane</keyword>
<dbReference type="SUPFAM" id="SSF161098">
    <property type="entry name" value="MetI-like"/>
    <property type="match status" value="1"/>
</dbReference>
<dbReference type="PROSITE" id="PS50928">
    <property type="entry name" value="ABC_TM1"/>
    <property type="match status" value="1"/>
</dbReference>
<accession>A0A6F9E2L2</accession>
<organism evidence="10 11">
    <name type="scientific">Kyrpidia spormannii</name>
    <dbReference type="NCBI Taxonomy" id="2055160"/>
    <lineage>
        <taxon>Bacteria</taxon>
        <taxon>Bacillati</taxon>
        <taxon>Bacillota</taxon>
        <taxon>Bacilli</taxon>
        <taxon>Bacillales</taxon>
        <taxon>Alicyclobacillaceae</taxon>
        <taxon>Kyrpidia</taxon>
    </lineage>
</organism>
<evidence type="ECO:0000256" key="7">
    <source>
        <dbReference type="ARBA" id="ARBA00023136"/>
    </source>
</evidence>
<keyword evidence="5 8" id="KW-0812">Transmembrane</keyword>
<gene>
    <name evidence="10" type="ORF">COOX1_1007</name>
</gene>
<feature type="transmembrane region" description="Helical" evidence="8">
    <location>
        <begin position="189"/>
        <end position="212"/>
    </location>
</feature>
<dbReference type="InterPro" id="IPR000515">
    <property type="entry name" value="MetI-like"/>
</dbReference>
<keyword evidence="3" id="KW-1003">Cell membrane</keyword>
<feature type="transmembrane region" description="Helical" evidence="8">
    <location>
        <begin position="59"/>
        <end position="86"/>
    </location>
</feature>
<evidence type="ECO:0000256" key="4">
    <source>
        <dbReference type="ARBA" id="ARBA00022519"/>
    </source>
</evidence>
<evidence type="ECO:0000256" key="8">
    <source>
        <dbReference type="RuleBase" id="RU363032"/>
    </source>
</evidence>
<feature type="domain" description="ABC transmembrane type-1" evidence="9">
    <location>
        <begin position="63"/>
        <end position="252"/>
    </location>
</feature>
<keyword evidence="4" id="KW-0997">Cell inner membrane</keyword>
<keyword evidence="6 8" id="KW-1133">Transmembrane helix</keyword>
<feature type="transmembrane region" description="Helical" evidence="8">
    <location>
        <begin position="232"/>
        <end position="252"/>
    </location>
</feature>
<reference evidence="10 11" key="1">
    <citation type="submission" date="2020-04" db="EMBL/GenBank/DDBJ databases">
        <authorList>
            <person name="Hogendoorn C."/>
        </authorList>
    </citation>
    <scope>NUCLEOTIDE SEQUENCE [LARGE SCALE GENOMIC DNA]</scope>
    <source>
        <strain evidence="10">COOX1</strain>
    </source>
</reference>
<dbReference type="GO" id="GO:0055085">
    <property type="term" value="P:transmembrane transport"/>
    <property type="evidence" value="ECO:0007669"/>
    <property type="project" value="InterPro"/>
</dbReference>
<evidence type="ECO:0000256" key="2">
    <source>
        <dbReference type="ARBA" id="ARBA00022448"/>
    </source>
</evidence>
<comment type="subcellular location">
    <subcellularLocation>
        <location evidence="1">Cell inner membrane</location>
        <topology evidence="1">Multi-pass membrane protein</topology>
    </subcellularLocation>
    <subcellularLocation>
        <location evidence="8">Cell membrane</location>
        <topology evidence="8">Multi-pass membrane protein</topology>
    </subcellularLocation>
</comment>
<dbReference type="PANTHER" id="PTHR43357:SF4">
    <property type="entry name" value="INNER MEMBRANE ABC TRANSPORTER PERMEASE PROTEIN YDCV"/>
    <property type="match status" value="1"/>
</dbReference>
<protein>
    <submittedName>
        <fullName evidence="10">Putative spermidine/putrescine transport system permease protein</fullName>
    </submittedName>
</protein>
<keyword evidence="2 8" id="KW-0813">Transport</keyword>
<comment type="similarity">
    <text evidence="8">Belongs to the binding-protein-dependent transport system permease family.</text>
</comment>
<evidence type="ECO:0000256" key="5">
    <source>
        <dbReference type="ARBA" id="ARBA00022692"/>
    </source>
</evidence>
<feature type="transmembrane region" description="Helical" evidence="8">
    <location>
        <begin position="98"/>
        <end position="119"/>
    </location>
</feature>
<dbReference type="InterPro" id="IPR035906">
    <property type="entry name" value="MetI-like_sf"/>
</dbReference>
<dbReference type="PANTHER" id="PTHR43357">
    <property type="entry name" value="INNER MEMBRANE ABC TRANSPORTER PERMEASE PROTEIN YDCV"/>
    <property type="match status" value="1"/>
</dbReference>
<evidence type="ECO:0000313" key="11">
    <source>
        <dbReference type="Proteomes" id="UP000502196"/>
    </source>
</evidence>
<name>A0A6F9E2L2_9BACL</name>
<dbReference type="Gene3D" id="1.10.3720.10">
    <property type="entry name" value="MetI-like"/>
    <property type="match status" value="1"/>
</dbReference>
<dbReference type="GO" id="GO:0005886">
    <property type="term" value="C:plasma membrane"/>
    <property type="evidence" value="ECO:0007669"/>
    <property type="project" value="UniProtKB-SubCell"/>
</dbReference>
<proteinExistence type="inferred from homology"/>
<dbReference type="CDD" id="cd06261">
    <property type="entry name" value="TM_PBP2"/>
    <property type="match status" value="1"/>
</dbReference>
<feature type="transmembrane region" description="Helical" evidence="8">
    <location>
        <begin position="12"/>
        <end position="39"/>
    </location>
</feature>
<dbReference type="Pfam" id="PF00528">
    <property type="entry name" value="BPD_transp_1"/>
    <property type="match status" value="1"/>
</dbReference>
<sequence>MTIGKVLRGVYLGLLYLFILAPIIVVVASSFTRTNYIVFPPKGFTVRWYGELAQNHPEFLASLGVSIAVGLGTALGATALGTLAALALERYPVPGRRALQELFGSPLVIPSVVLGVALLQWYSAVGIATSILSLIIGHFIIAFPYVVRLVTAKLIDFRESHVERAAANLGATPWQVFWKITLPMIRSGIIAGAVFAFVTSFDDLTVALFVVSTDVQTLPVRLFNYMQYNYDPVVTAISSLMVLLSVVMMVVMERAMGIGQVFGVSGQQAGKRGKQRVYE</sequence>
<evidence type="ECO:0000313" key="10">
    <source>
        <dbReference type="EMBL" id="CAB3391630.1"/>
    </source>
</evidence>
<dbReference type="Proteomes" id="UP000502196">
    <property type="component" value="Chromosome"/>
</dbReference>
<dbReference type="RefSeq" id="WP_170085129.1">
    <property type="nucleotide sequence ID" value="NZ_CP047971.1"/>
</dbReference>